<evidence type="ECO:0000259" key="8">
    <source>
        <dbReference type="Pfam" id="PF18135"/>
    </source>
</evidence>
<dbReference type="Pfam" id="PF18135">
    <property type="entry name" value="Type_ISP_C"/>
    <property type="match status" value="1"/>
</dbReference>
<dbReference type="REBASE" id="211704">
    <property type="entry name" value="Hpy300XI"/>
</dbReference>
<evidence type="ECO:0000313" key="10">
    <source>
        <dbReference type="Proteomes" id="UP000198366"/>
    </source>
</evidence>
<dbReference type="RefSeq" id="WP_089087184.1">
    <property type="nucleotide sequence ID" value="NZ_LT635474.1"/>
</dbReference>
<evidence type="ECO:0000256" key="1">
    <source>
        <dbReference type="ARBA" id="ARBA00006594"/>
    </source>
</evidence>
<dbReference type="PANTHER" id="PTHR33841:SF1">
    <property type="entry name" value="DNA METHYLTRANSFERASE A"/>
    <property type="match status" value="1"/>
</dbReference>
<dbReference type="GO" id="GO:0032259">
    <property type="term" value="P:methylation"/>
    <property type="evidence" value="ECO:0007669"/>
    <property type="project" value="UniProtKB-KW"/>
</dbReference>
<dbReference type="Pfam" id="PF02384">
    <property type="entry name" value="N6_Mtase"/>
    <property type="match status" value="1"/>
</dbReference>
<accession>A0A238GX10</accession>
<keyword evidence="3 9" id="KW-0489">Methyltransferase</keyword>
<evidence type="ECO:0000259" key="7">
    <source>
        <dbReference type="Pfam" id="PF02384"/>
    </source>
</evidence>
<dbReference type="InterPro" id="IPR029063">
    <property type="entry name" value="SAM-dependent_MTases_sf"/>
</dbReference>
<feature type="domain" description="Type ISP restriction-modification enzyme LLaBIII C-terminal specificity" evidence="8">
    <location>
        <begin position="719"/>
        <end position="1057"/>
    </location>
</feature>
<evidence type="ECO:0000256" key="5">
    <source>
        <dbReference type="ARBA" id="ARBA00047942"/>
    </source>
</evidence>
<name>A0A238GX10_HELPX</name>
<comment type="similarity">
    <text evidence="1">Belongs to the N(4)/N(6)-methyltransferase family.</text>
</comment>
<dbReference type="InterPro" id="IPR041635">
    <property type="entry name" value="Type_ISP_LLaBIII_C"/>
</dbReference>
<evidence type="ECO:0000313" key="9">
    <source>
        <dbReference type="EMBL" id="SMA53265.1"/>
    </source>
</evidence>
<dbReference type="Proteomes" id="UP000198366">
    <property type="component" value="Chromosome I"/>
</dbReference>
<dbReference type="EC" id="2.1.1.72" evidence="2"/>
<dbReference type="InterPro" id="IPR050953">
    <property type="entry name" value="N4_N6_ade-DNA_methylase"/>
</dbReference>
<dbReference type="Gene3D" id="3.40.50.150">
    <property type="entry name" value="Vaccinia Virus protein VP39"/>
    <property type="match status" value="1"/>
</dbReference>
<keyword evidence="4 9" id="KW-0808">Transferase</keyword>
<dbReference type="InterPro" id="IPR003356">
    <property type="entry name" value="DNA_methylase_A-5"/>
</dbReference>
<feature type="coiled-coil region" evidence="6">
    <location>
        <begin position="516"/>
        <end position="558"/>
    </location>
</feature>
<proteinExistence type="inferred from homology"/>
<dbReference type="PANTHER" id="PTHR33841">
    <property type="entry name" value="DNA METHYLTRANSFERASE YEEA-RELATED"/>
    <property type="match status" value="1"/>
</dbReference>
<sequence>MLKEYLEGIKDLTPESNEHAHRRSLYTLLKGLKENFNTEFKIEHEPKRDKQGGQPDFRVSYQGLNIGYIENKRVGTNLSQLLKSDQILKYLELNPNLMLTDYLNFVWVGKDEENKPSIKREISIASPEELSKPLKPNPQTERDLIELFRGFFNHEAAPITNAKDFANALSAPTRYLKDALIQYQKDMQVSSIFNNFKEYLYEELSFEDFSDAFAQTLTYSLFLAKLNHPFEKINLDNVRSSIPKNFAVIREMADFLKKLDAIKEIQWLLNEILSSINHVDMGSIIKDLNDDKDPYLHFYETFLSAYDPKLREKKGVYYTPDSVVKFIINALDSLLKTHFKDAPLGLKSALDNENIKLLDFATGTGTFLLEAFRKALETRKTSDGGASTKEDKYQNLLKQFYGFEYLIAPYAIAHLNLSQAFKEEFKKPLKENDALKIILTNTLIQPSEIIAYRGLNPIFEKELSNAQEIKKNENILIITGNPPYSGASENKGLFEWEVKATYGIEPEFQTIEIEKNVKLTDKIQTLLKNIQKQKESGSKNALKELKNLHSKYKLQKEKNPKWLLDDYVKFMRFAQNKIESLGHGLFGFISNNAFLDNPTFRGLRRSLLECYDELYILNLHGNARKKEETPQGAKDENVFNIMQGVSINLFVKKAQATKPKICYYDVYGERTEKYAFLAQNDLDRIEWLELAPREPFYLLLPQKTPLLEEYEQGFSVQEMFQVGGTGICSKKDHVVFHKDKESLLKLLKDFSTLEPSELRRKYDIGDDSRDWRLDNAIKEVKANANNLEEYIVSCQYRPFDYRWTYYTSNSRTFLAYPVYNVFKHMLPPPPTNPKTPNQTRKNVALITSRRFCQSQKSGVGFVSNKISGLRTWTCPGMEGGDYVNPLYHNPNYTENFTPEFRSFIDKHYSHHFEPLEVLGYIYALLYSPHYRKRYEDFLKADYPKILFTNNKDLFRALSLLGIELIGLHVLNQESLNYSFDKLKDATIGESYYKEAHDRNPIIKKPSHNEPEQRLYINHSAYFRGVSEEIYNYMIGGYGVLDKYLKSHKNEPCDFDHVSNIIKVIARTIEIQKTLGFLTSDLPHLKGNDSKALMQEILQNPPPPPPFNTNIALILSRQAKANLDFNAAFISKEASDLNICYGGGGSAFPLFCIT</sequence>
<evidence type="ECO:0000256" key="3">
    <source>
        <dbReference type="ARBA" id="ARBA00022603"/>
    </source>
</evidence>
<organism evidence="9 10">
    <name type="scientific">Helicobacter pylori</name>
    <name type="common">Campylobacter pylori</name>
    <dbReference type="NCBI Taxonomy" id="210"/>
    <lineage>
        <taxon>Bacteria</taxon>
        <taxon>Pseudomonadati</taxon>
        <taxon>Campylobacterota</taxon>
        <taxon>Epsilonproteobacteria</taxon>
        <taxon>Campylobacterales</taxon>
        <taxon>Helicobacteraceae</taxon>
        <taxon>Helicobacter</taxon>
    </lineage>
</organism>
<comment type="catalytic activity">
    <reaction evidence="5">
        <text>a 2'-deoxyadenosine in DNA + S-adenosyl-L-methionine = an N(6)-methyl-2'-deoxyadenosine in DNA + S-adenosyl-L-homocysteine + H(+)</text>
        <dbReference type="Rhea" id="RHEA:15197"/>
        <dbReference type="Rhea" id="RHEA-COMP:12418"/>
        <dbReference type="Rhea" id="RHEA-COMP:12419"/>
        <dbReference type="ChEBI" id="CHEBI:15378"/>
        <dbReference type="ChEBI" id="CHEBI:57856"/>
        <dbReference type="ChEBI" id="CHEBI:59789"/>
        <dbReference type="ChEBI" id="CHEBI:90615"/>
        <dbReference type="ChEBI" id="CHEBI:90616"/>
        <dbReference type="EC" id="2.1.1.72"/>
    </reaction>
</comment>
<dbReference type="AlphaFoldDB" id="A0A238GX10"/>
<dbReference type="GO" id="GO:0008170">
    <property type="term" value="F:N-methyltransferase activity"/>
    <property type="evidence" value="ECO:0007669"/>
    <property type="project" value="InterPro"/>
</dbReference>
<keyword evidence="6" id="KW-0175">Coiled coil</keyword>
<reference evidence="9 10" key="1">
    <citation type="submission" date="2016-12" db="EMBL/GenBank/DDBJ databases">
        <authorList>
            <person name="Song W.-J."/>
            <person name="Kurnit D.M."/>
        </authorList>
    </citation>
    <scope>NUCLEOTIDE SEQUENCE [LARGE SCALE GENOMIC DNA]</scope>
    <source>
        <strain evidence="9">BCM-300</strain>
    </source>
</reference>
<dbReference type="PRINTS" id="PR00507">
    <property type="entry name" value="N12N6MTFRASE"/>
</dbReference>
<evidence type="ECO:0000256" key="4">
    <source>
        <dbReference type="ARBA" id="ARBA00022679"/>
    </source>
</evidence>
<dbReference type="GO" id="GO:0009007">
    <property type="term" value="F:site-specific DNA-methyltransferase (adenine-specific) activity"/>
    <property type="evidence" value="ECO:0007669"/>
    <property type="project" value="UniProtKB-EC"/>
</dbReference>
<dbReference type="GO" id="GO:0003677">
    <property type="term" value="F:DNA binding"/>
    <property type="evidence" value="ECO:0007669"/>
    <property type="project" value="InterPro"/>
</dbReference>
<feature type="domain" description="DNA methylase adenine-specific" evidence="7">
    <location>
        <begin position="296"/>
        <end position="491"/>
    </location>
</feature>
<evidence type="ECO:0000256" key="2">
    <source>
        <dbReference type="ARBA" id="ARBA00011900"/>
    </source>
</evidence>
<protein>
    <recommendedName>
        <fullName evidence="2">site-specific DNA-methyltransferase (adenine-specific)</fullName>
        <ecNumber evidence="2">2.1.1.72</ecNumber>
    </recommendedName>
</protein>
<dbReference type="SUPFAM" id="SSF53335">
    <property type="entry name" value="S-adenosyl-L-methionine-dependent methyltransferases"/>
    <property type="match status" value="1"/>
</dbReference>
<evidence type="ECO:0000256" key="6">
    <source>
        <dbReference type="SAM" id="Coils"/>
    </source>
</evidence>
<gene>
    <name evidence="9" type="ORF">BCM300_01297</name>
</gene>
<dbReference type="EMBL" id="LT837687">
    <property type="protein sequence ID" value="SMA53265.1"/>
    <property type="molecule type" value="Genomic_DNA"/>
</dbReference>